<dbReference type="KEGG" id="glj:GKIL_1136"/>
<evidence type="ECO:0000256" key="12">
    <source>
        <dbReference type="SAM" id="SignalP"/>
    </source>
</evidence>
<dbReference type="Pfam" id="PF07715">
    <property type="entry name" value="Plug"/>
    <property type="match status" value="1"/>
</dbReference>
<dbReference type="GO" id="GO:0044718">
    <property type="term" value="P:siderophore transmembrane transport"/>
    <property type="evidence" value="ECO:0007669"/>
    <property type="project" value="TreeGrafter"/>
</dbReference>
<dbReference type="InterPro" id="IPR012910">
    <property type="entry name" value="Plug_dom"/>
</dbReference>
<dbReference type="Pfam" id="PF00593">
    <property type="entry name" value="TonB_dep_Rec_b-barrel"/>
    <property type="match status" value="1"/>
</dbReference>
<keyword evidence="9 10" id="KW-0998">Cell outer membrane</keyword>
<dbReference type="InterPro" id="IPR036942">
    <property type="entry name" value="Beta-barrel_TonB_sf"/>
</dbReference>
<keyword evidence="3 10" id="KW-1134">Transmembrane beta strand</keyword>
<keyword evidence="16" id="KW-1185">Reference proteome</keyword>
<dbReference type="SUPFAM" id="SSF56935">
    <property type="entry name" value="Porins"/>
    <property type="match status" value="1"/>
</dbReference>
<evidence type="ECO:0000256" key="1">
    <source>
        <dbReference type="ARBA" id="ARBA00004571"/>
    </source>
</evidence>
<keyword evidence="7 10" id="KW-0472">Membrane</keyword>
<name>U5QEL1_GLOK1</name>
<keyword evidence="5 12" id="KW-0732">Signal</keyword>
<dbReference type="Gene3D" id="2.40.170.20">
    <property type="entry name" value="TonB-dependent receptor, beta-barrel domain"/>
    <property type="match status" value="1"/>
</dbReference>
<dbReference type="AlphaFoldDB" id="U5QEL1"/>
<keyword evidence="2 10" id="KW-0813">Transport</keyword>
<evidence type="ECO:0000256" key="8">
    <source>
        <dbReference type="ARBA" id="ARBA00023170"/>
    </source>
</evidence>
<dbReference type="Proteomes" id="UP000017396">
    <property type="component" value="Chromosome"/>
</dbReference>
<dbReference type="GO" id="GO:0015344">
    <property type="term" value="F:siderophore uptake transmembrane transporter activity"/>
    <property type="evidence" value="ECO:0007669"/>
    <property type="project" value="TreeGrafter"/>
</dbReference>
<feature type="domain" description="TonB-dependent receptor plug" evidence="14">
    <location>
        <begin position="88"/>
        <end position="193"/>
    </location>
</feature>
<evidence type="ECO:0000313" key="16">
    <source>
        <dbReference type="Proteomes" id="UP000017396"/>
    </source>
</evidence>
<dbReference type="RefSeq" id="WP_023172453.1">
    <property type="nucleotide sequence ID" value="NC_022600.1"/>
</dbReference>
<dbReference type="InterPro" id="IPR039426">
    <property type="entry name" value="TonB-dep_rcpt-like"/>
</dbReference>
<dbReference type="CDD" id="cd01347">
    <property type="entry name" value="ligand_gated_channel"/>
    <property type="match status" value="1"/>
</dbReference>
<reference evidence="15 16" key="1">
    <citation type="journal article" date="2013" name="PLoS ONE">
        <title>Cultivation and Complete Genome Sequencing of Gloeobacter kilaueensis sp. nov., from a Lava Cave in Kilauea Caldera, Hawai'i.</title>
        <authorList>
            <person name="Saw J.H."/>
            <person name="Schatz M."/>
            <person name="Brown M.V."/>
            <person name="Kunkel D.D."/>
            <person name="Foster J.S."/>
            <person name="Shick H."/>
            <person name="Christensen S."/>
            <person name="Hou S."/>
            <person name="Wan X."/>
            <person name="Donachie S.P."/>
        </authorList>
    </citation>
    <scope>NUCLEOTIDE SEQUENCE [LARGE SCALE GENOMIC DNA]</scope>
    <source>
        <strain evidence="16">JS</strain>
    </source>
</reference>
<feature type="signal peptide" evidence="12">
    <location>
        <begin position="1"/>
        <end position="24"/>
    </location>
</feature>
<feature type="chain" id="PRO_5004663901" evidence="12">
    <location>
        <begin position="25"/>
        <end position="728"/>
    </location>
</feature>
<evidence type="ECO:0000256" key="4">
    <source>
        <dbReference type="ARBA" id="ARBA00022692"/>
    </source>
</evidence>
<comment type="subcellular location">
    <subcellularLocation>
        <location evidence="1 10">Cell outer membrane</location>
        <topology evidence="1 10">Multi-pass membrane protein</topology>
    </subcellularLocation>
</comment>
<keyword evidence="8 15" id="KW-0675">Receptor</keyword>
<dbReference type="eggNOG" id="COG4771">
    <property type="taxonomic scope" value="Bacteria"/>
</dbReference>
<feature type="domain" description="TonB-dependent receptor-like beta-barrel" evidence="13">
    <location>
        <begin position="315"/>
        <end position="698"/>
    </location>
</feature>
<dbReference type="InterPro" id="IPR000531">
    <property type="entry name" value="Beta-barrel_TonB"/>
</dbReference>
<evidence type="ECO:0000259" key="13">
    <source>
        <dbReference type="Pfam" id="PF00593"/>
    </source>
</evidence>
<evidence type="ECO:0000313" key="15">
    <source>
        <dbReference type="EMBL" id="AGY57382.1"/>
    </source>
</evidence>
<dbReference type="Gene3D" id="2.170.130.10">
    <property type="entry name" value="TonB-dependent receptor, plug domain"/>
    <property type="match status" value="1"/>
</dbReference>
<evidence type="ECO:0000256" key="5">
    <source>
        <dbReference type="ARBA" id="ARBA00022729"/>
    </source>
</evidence>
<evidence type="ECO:0000259" key="14">
    <source>
        <dbReference type="Pfam" id="PF07715"/>
    </source>
</evidence>
<protein>
    <submittedName>
        <fullName evidence="15">TonB-dependent receptor</fullName>
    </submittedName>
</protein>
<keyword evidence="4 10" id="KW-0812">Transmembrane</keyword>
<dbReference type="PROSITE" id="PS52016">
    <property type="entry name" value="TONB_DEPENDENT_REC_3"/>
    <property type="match status" value="1"/>
</dbReference>
<comment type="similarity">
    <text evidence="10 11">Belongs to the TonB-dependent receptor family.</text>
</comment>
<keyword evidence="6 11" id="KW-0798">TonB box</keyword>
<dbReference type="EMBL" id="CP003587">
    <property type="protein sequence ID" value="AGY57382.1"/>
    <property type="molecule type" value="Genomic_DNA"/>
</dbReference>
<evidence type="ECO:0000256" key="6">
    <source>
        <dbReference type="ARBA" id="ARBA00023077"/>
    </source>
</evidence>
<gene>
    <name evidence="15" type="ORF">GKIL_1136</name>
</gene>
<sequence length="728" mass="78805">MGRRQWSGVLLVLGVGLGSRPALAEVLPANPPTQFELRQHEGAVLQTAQALGQIQSAQPPEPSAVIGSGSLLEEVNVTANRREAATFRTPESLSVISRDEIESMLPLAQNLTGLLHLVPGVQTGLGTSPLEANVSIRGLGDDRSPVLIDGERQNVSQGEIREDLFSVDLRDIERVEILRGSASGTYGSDTTGGLINIITRQPGANSSPKLEYQGYFGGYSTYHQGLRFTAGGDKFSLALSGTYHNTGDYFDAAGNFVPNQQDYQTYTGRVSIFPDADNRITLKYSAYRFHSALLAISDVPEEAAGLPLASKDRFGIEWTSRNIFGSTTDLKLSAYYNQLFQNFSQQVFETDAEGERELVFGNTSTIRINTVGTNFQLSTPIGSARLTYGLDFFQENGTNSTLTTSEDEGTGEQPLVPDGRQTGLAGYLFLDYPIIPELQLSAGVRYDSFKSEGFPVSSFYGTGTSFSGQSIDESAVTPKVGLVWNFTPGFRLRANYSQGFRVPTIKERFFQGFAGPLNAEIEDIVIGGEAPPFIILQGNPNLTSERTTSWEVGFGGNLGRASFDVVYFNNSVSGLLNARQIGEDDDGVPIFQFGNIQNARIQGIEVQSIVQFDPQWRLRGVFSWTDAIDSTTRQQLASVVPTFGTLQLRYLSPGGWLALLQARAASSRIGAGSYGTVDLNFGVPIGAGLQLTLTATNLFNTLYRESLIGFNAPGPQLFVGLSTRDGGE</sequence>
<dbReference type="OrthoDB" id="492319at2"/>
<proteinExistence type="inferred from homology"/>
<dbReference type="InterPro" id="IPR037066">
    <property type="entry name" value="Plug_dom_sf"/>
</dbReference>
<evidence type="ECO:0000256" key="7">
    <source>
        <dbReference type="ARBA" id="ARBA00023136"/>
    </source>
</evidence>
<organism evidence="15 16">
    <name type="scientific">Gloeobacter kilaueensis (strain ATCC BAA-2537 / CCAP 1431/1 / ULC 316 / JS1)</name>
    <dbReference type="NCBI Taxonomy" id="1183438"/>
    <lineage>
        <taxon>Bacteria</taxon>
        <taxon>Bacillati</taxon>
        <taxon>Cyanobacteriota</taxon>
        <taxon>Cyanophyceae</taxon>
        <taxon>Gloeobacterales</taxon>
        <taxon>Gloeobacteraceae</taxon>
        <taxon>Gloeobacter</taxon>
    </lineage>
</organism>
<dbReference type="HOGENOM" id="CLU_008287_18_5_3"/>
<accession>U5QEL1</accession>
<evidence type="ECO:0000256" key="3">
    <source>
        <dbReference type="ARBA" id="ARBA00022452"/>
    </source>
</evidence>
<dbReference type="STRING" id="1183438.GKIL_1136"/>
<evidence type="ECO:0000256" key="10">
    <source>
        <dbReference type="PROSITE-ProRule" id="PRU01360"/>
    </source>
</evidence>
<dbReference type="PANTHER" id="PTHR30069:SF29">
    <property type="entry name" value="HEMOGLOBIN AND HEMOGLOBIN-HAPTOGLOBIN-BINDING PROTEIN 1-RELATED"/>
    <property type="match status" value="1"/>
</dbReference>
<evidence type="ECO:0000256" key="9">
    <source>
        <dbReference type="ARBA" id="ARBA00023237"/>
    </source>
</evidence>
<dbReference type="PANTHER" id="PTHR30069">
    <property type="entry name" value="TONB-DEPENDENT OUTER MEMBRANE RECEPTOR"/>
    <property type="match status" value="1"/>
</dbReference>
<evidence type="ECO:0000256" key="11">
    <source>
        <dbReference type="RuleBase" id="RU003357"/>
    </source>
</evidence>
<evidence type="ECO:0000256" key="2">
    <source>
        <dbReference type="ARBA" id="ARBA00022448"/>
    </source>
</evidence>
<dbReference type="GO" id="GO:0009279">
    <property type="term" value="C:cell outer membrane"/>
    <property type="evidence" value="ECO:0007669"/>
    <property type="project" value="UniProtKB-SubCell"/>
</dbReference>